<dbReference type="Proteomes" id="UP001610728">
    <property type="component" value="Unassembled WGS sequence"/>
</dbReference>
<comment type="caution">
    <text evidence="2">The sequence shown here is derived from an EMBL/GenBank/DDBJ whole genome shotgun (WGS) entry which is preliminary data.</text>
</comment>
<dbReference type="GeneID" id="98119054"/>
<feature type="transmembrane region" description="Helical" evidence="1">
    <location>
        <begin position="54"/>
        <end position="73"/>
    </location>
</feature>
<reference evidence="2 3" key="1">
    <citation type="submission" date="2020-05" db="EMBL/GenBank/DDBJ databases">
        <title>Ceratocystis lukuohia genome.</title>
        <authorList>
            <person name="Harrington T.C."/>
            <person name="Kim K."/>
            <person name="Mayers C.G."/>
        </authorList>
    </citation>
    <scope>NUCLEOTIDE SEQUENCE [LARGE SCALE GENOMIC DNA]</scope>
    <source>
        <strain evidence="2 3">C4212</strain>
    </source>
</reference>
<accession>A0ABR4MGC3</accession>
<keyword evidence="3" id="KW-1185">Reference proteome</keyword>
<evidence type="ECO:0008006" key="4">
    <source>
        <dbReference type="Google" id="ProtNLM"/>
    </source>
</evidence>
<dbReference type="RefSeq" id="XP_070858501.1">
    <property type="nucleotide sequence ID" value="XM_071000893.1"/>
</dbReference>
<proteinExistence type="predicted"/>
<evidence type="ECO:0000313" key="2">
    <source>
        <dbReference type="EMBL" id="KAL2887321.1"/>
    </source>
</evidence>
<protein>
    <recommendedName>
        <fullName evidence="4">Extracellular membrane protein CFEM domain-containing protein</fullName>
    </recommendedName>
</protein>
<name>A0ABR4MGC3_9PEZI</name>
<keyword evidence="1" id="KW-0472">Membrane</keyword>
<evidence type="ECO:0000256" key="1">
    <source>
        <dbReference type="SAM" id="Phobius"/>
    </source>
</evidence>
<dbReference type="EMBL" id="JABSNW010000005">
    <property type="protein sequence ID" value="KAL2887321.1"/>
    <property type="molecule type" value="Genomic_DNA"/>
</dbReference>
<gene>
    <name evidence="2" type="ORF">HOO65_050442</name>
</gene>
<sequence length="154" mass="16730">MAVYTRPGLAQESIQTSIKDLSSLHGNQSFYYIFTSTSLLQLNTLAFNSRPLKLHFYFILLCDLLVFTGLNFVSTNNQTNKMQSWTVAFLLALAGTAIALPAADPAVDVANTHGSIVARAPSCCRYPNSCLCVEKDGSESFVDMKFCAGAPDCT</sequence>
<feature type="transmembrane region" description="Helical" evidence="1">
    <location>
        <begin position="85"/>
        <end position="103"/>
    </location>
</feature>
<keyword evidence="1" id="KW-1133">Transmembrane helix</keyword>
<evidence type="ECO:0000313" key="3">
    <source>
        <dbReference type="Proteomes" id="UP001610728"/>
    </source>
</evidence>
<keyword evidence="1" id="KW-0812">Transmembrane</keyword>
<organism evidence="2 3">
    <name type="scientific">Ceratocystis lukuohia</name>
    <dbReference type="NCBI Taxonomy" id="2019550"/>
    <lineage>
        <taxon>Eukaryota</taxon>
        <taxon>Fungi</taxon>
        <taxon>Dikarya</taxon>
        <taxon>Ascomycota</taxon>
        <taxon>Pezizomycotina</taxon>
        <taxon>Sordariomycetes</taxon>
        <taxon>Hypocreomycetidae</taxon>
        <taxon>Microascales</taxon>
        <taxon>Ceratocystidaceae</taxon>
        <taxon>Ceratocystis</taxon>
    </lineage>
</organism>